<dbReference type="PANTHER" id="PTHR42879">
    <property type="entry name" value="3-OXOACYL-(ACYL-CARRIER-PROTEIN) REDUCTASE"/>
    <property type="match status" value="1"/>
</dbReference>
<accession>A0ABS7FZG1</accession>
<dbReference type="SUPFAM" id="SSF51735">
    <property type="entry name" value="NAD(P)-binding Rossmann-fold domains"/>
    <property type="match status" value="1"/>
</dbReference>
<reference evidence="2 3" key="1">
    <citation type="submission" date="2021-07" db="EMBL/GenBank/DDBJ databases">
        <title>Actinomadura sp. PM05-2 isolated from lichen.</title>
        <authorList>
            <person name="Somphong A."/>
            <person name="Phongsopitanun W."/>
            <person name="Tanasupawat S."/>
            <person name="Peongsungnone V."/>
        </authorList>
    </citation>
    <scope>NUCLEOTIDE SEQUENCE [LARGE SCALE GENOMIC DNA]</scope>
    <source>
        <strain evidence="2 3">PM05-2</strain>
    </source>
</reference>
<keyword evidence="3" id="KW-1185">Reference proteome</keyword>
<organism evidence="2 3">
    <name type="scientific">Actinomadura parmotrematis</name>
    <dbReference type="NCBI Taxonomy" id="2864039"/>
    <lineage>
        <taxon>Bacteria</taxon>
        <taxon>Bacillati</taxon>
        <taxon>Actinomycetota</taxon>
        <taxon>Actinomycetes</taxon>
        <taxon>Streptosporangiales</taxon>
        <taxon>Thermomonosporaceae</taxon>
        <taxon>Actinomadura</taxon>
    </lineage>
</organism>
<dbReference type="PRINTS" id="PR00081">
    <property type="entry name" value="GDHRDH"/>
</dbReference>
<evidence type="ECO:0000313" key="2">
    <source>
        <dbReference type="EMBL" id="MBW8485839.1"/>
    </source>
</evidence>
<dbReference type="PANTHER" id="PTHR42879:SF2">
    <property type="entry name" value="3-OXOACYL-[ACYL-CARRIER-PROTEIN] REDUCTASE FABG"/>
    <property type="match status" value="1"/>
</dbReference>
<comment type="similarity">
    <text evidence="1">Belongs to the short-chain dehydrogenases/reductases (SDR) family.</text>
</comment>
<evidence type="ECO:0000313" key="3">
    <source>
        <dbReference type="Proteomes" id="UP000774570"/>
    </source>
</evidence>
<protein>
    <submittedName>
        <fullName evidence="2">SDR family oxidoreductase</fullName>
    </submittedName>
</protein>
<dbReference type="InterPro" id="IPR036291">
    <property type="entry name" value="NAD(P)-bd_dom_sf"/>
</dbReference>
<name>A0ABS7FZG1_9ACTN</name>
<dbReference type="CDD" id="cd05233">
    <property type="entry name" value="SDR_c"/>
    <property type="match status" value="1"/>
</dbReference>
<dbReference type="EMBL" id="JAIBOA010000018">
    <property type="protein sequence ID" value="MBW8485839.1"/>
    <property type="molecule type" value="Genomic_DNA"/>
</dbReference>
<dbReference type="RefSeq" id="WP_220169065.1">
    <property type="nucleotide sequence ID" value="NZ_JAIBOA010000018.1"/>
</dbReference>
<dbReference type="InterPro" id="IPR002347">
    <property type="entry name" value="SDR_fam"/>
</dbReference>
<dbReference type="InterPro" id="IPR050259">
    <property type="entry name" value="SDR"/>
</dbReference>
<comment type="caution">
    <text evidence="2">The sequence shown here is derived from an EMBL/GenBank/DDBJ whole genome shotgun (WGS) entry which is preliminary data.</text>
</comment>
<dbReference type="Pfam" id="PF13561">
    <property type="entry name" value="adh_short_C2"/>
    <property type="match status" value="1"/>
</dbReference>
<proteinExistence type="inferred from homology"/>
<dbReference type="PROSITE" id="PS00061">
    <property type="entry name" value="ADH_SHORT"/>
    <property type="match status" value="1"/>
</dbReference>
<sequence>MARTAVVTGGGTGIGREVAARLAADGLDVVVTGRRAGVLTEAADAIGARAVAFDAADPAAVEAALADLPGRVDVLVNNAGGNTDIGAPERAGLAGVRAAWLANLEANLVSAVLVTTALEPRLADGGRVISLSSIAAARGRGSYGAAKAGLHAWTAGLAFELGGRGITANAVAPGLIEDTGFFAGTMTGERRALLVGQTATGRAGVPGDVAAAIAFLASPAAGHITGQVLHVNGGAYLGS</sequence>
<dbReference type="InterPro" id="IPR020904">
    <property type="entry name" value="Sc_DH/Rdtase_CS"/>
</dbReference>
<dbReference type="PRINTS" id="PR00080">
    <property type="entry name" value="SDRFAMILY"/>
</dbReference>
<gene>
    <name evidence="2" type="ORF">K1Y72_25905</name>
</gene>
<dbReference type="Gene3D" id="3.40.50.720">
    <property type="entry name" value="NAD(P)-binding Rossmann-like Domain"/>
    <property type="match status" value="1"/>
</dbReference>
<dbReference type="Proteomes" id="UP000774570">
    <property type="component" value="Unassembled WGS sequence"/>
</dbReference>
<evidence type="ECO:0000256" key="1">
    <source>
        <dbReference type="ARBA" id="ARBA00006484"/>
    </source>
</evidence>